<evidence type="ECO:0000313" key="3">
    <source>
        <dbReference type="Proteomes" id="UP000250369"/>
    </source>
</evidence>
<dbReference type="AlphaFoldDB" id="A0A329LU51"/>
<proteinExistence type="predicted"/>
<dbReference type="InterPro" id="IPR006059">
    <property type="entry name" value="SBP"/>
</dbReference>
<dbReference type="Proteomes" id="UP000250369">
    <property type="component" value="Unassembled WGS sequence"/>
</dbReference>
<sequence length="530" mass="59167">MRCRQSNNKGRATTMKKWVLASNALCLVILVGAGCSSGKTVEPAVTSNVASVKPGATPGEQKIEKVYVYANGGNLSSVTDSSKPEAVEEVRKAIIDKIGIEVIPIIPPKGSEDDKLNIMLASNEPLDIFNGSMELHQAKGAAMPLNDLLDKYGQNSKKLWPVEWKGGWEALSTKDGRIWGLPINAPAAGNTVLIREDWMKKLNLKMPTTMEELEAILKEFKEKDPAGGGKTIPLLTTLEELSHSLAAGFMDVGYGKWLDADGKVKPEVLNPGYKDFVAKMADWYKKGYIYKEAFTIEGAEQIELIKQNRVAVGAHWHSRELGNQFALQSSVPEAKYVVADQLRGPKGLTMTMGGPGGNGWMISKNSKNPIAAMKYMNWLQTDLDNYMLAYFGIEGKHWKWVDKTNHVYERLNRDYLGDLIAAMSFAWTIQFRDASPQNAPSFEYYRNFLTNPEKAKKVALFDVEYKFDSNALAEKIPTLNDLNRMIEQETIKFIRGARPIGEWDSFLQELNKAGMEKWITAYTAAYNEIK</sequence>
<name>A0A329LU51_9BACL</name>
<protein>
    <recommendedName>
        <fullName evidence="4">ABC transporter substrate-binding protein</fullName>
    </recommendedName>
</protein>
<keyword evidence="1" id="KW-0732">Signal</keyword>
<dbReference type="PROSITE" id="PS51257">
    <property type="entry name" value="PROKAR_LIPOPROTEIN"/>
    <property type="match status" value="1"/>
</dbReference>
<dbReference type="InterPro" id="IPR050490">
    <property type="entry name" value="Bact_solute-bd_prot1"/>
</dbReference>
<dbReference type="Pfam" id="PF01547">
    <property type="entry name" value="SBP_bac_1"/>
    <property type="match status" value="1"/>
</dbReference>
<feature type="signal peptide" evidence="1">
    <location>
        <begin position="1"/>
        <end position="33"/>
    </location>
</feature>
<comment type="caution">
    <text evidence="2">The sequence shown here is derived from an EMBL/GenBank/DDBJ whole genome shotgun (WGS) entry which is preliminary data.</text>
</comment>
<dbReference type="EMBL" id="QMFB01000037">
    <property type="protein sequence ID" value="RAV11481.1"/>
    <property type="molecule type" value="Genomic_DNA"/>
</dbReference>
<keyword evidence="3" id="KW-1185">Reference proteome</keyword>
<evidence type="ECO:0000256" key="1">
    <source>
        <dbReference type="SAM" id="SignalP"/>
    </source>
</evidence>
<dbReference type="PANTHER" id="PTHR43649:SF17">
    <property type="entry name" value="ABC TRANSPORTER SOLUTE BINDING PROTEIN-SUGAR TRANSPORT"/>
    <property type="match status" value="1"/>
</dbReference>
<gene>
    <name evidence="2" type="ORF">DQG23_36150</name>
</gene>
<accession>A0A329LU51</accession>
<feature type="chain" id="PRO_5039434802" description="ABC transporter substrate-binding protein" evidence="1">
    <location>
        <begin position="34"/>
        <end position="530"/>
    </location>
</feature>
<dbReference type="PANTHER" id="PTHR43649">
    <property type="entry name" value="ARABINOSE-BINDING PROTEIN-RELATED"/>
    <property type="match status" value="1"/>
</dbReference>
<evidence type="ECO:0000313" key="2">
    <source>
        <dbReference type="EMBL" id="RAV11481.1"/>
    </source>
</evidence>
<dbReference type="SUPFAM" id="SSF53850">
    <property type="entry name" value="Periplasmic binding protein-like II"/>
    <property type="match status" value="1"/>
</dbReference>
<reference evidence="2 3" key="1">
    <citation type="journal article" date="2009" name="Int. J. Syst. Evol. Microbiol.">
        <title>Paenibacillus contaminans sp. nov., isolated from a contaminated laboratory plate.</title>
        <authorList>
            <person name="Chou J.H."/>
            <person name="Lee J.H."/>
            <person name="Lin M.C."/>
            <person name="Chang P.S."/>
            <person name="Arun A.B."/>
            <person name="Young C.C."/>
            <person name="Chen W.M."/>
        </authorList>
    </citation>
    <scope>NUCLEOTIDE SEQUENCE [LARGE SCALE GENOMIC DNA]</scope>
    <source>
        <strain evidence="2 3">CKOBP-6</strain>
    </source>
</reference>
<dbReference type="Gene3D" id="3.40.190.10">
    <property type="entry name" value="Periplasmic binding protein-like II"/>
    <property type="match status" value="2"/>
</dbReference>
<organism evidence="2 3">
    <name type="scientific">Paenibacillus contaminans</name>
    <dbReference type="NCBI Taxonomy" id="450362"/>
    <lineage>
        <taxon>Bacteria</taxon>
        <taxon>Bacillati</taxon>
        <taxon>Bacillota</taxon>
        <taxon>Bacilli</taxon>
        <taxon>Bacillales</taxon>
        <taxon>Paenibacillaceae</taxon>
        <taxon>Paenibacillus</taxon>
    </lineage>
</organism>
<evidence type="ECO:0008006" key="4">
    <source>
        <dbReference type="Google" id="ProtNLM"/>
    </source>
</evidence>